<dbReference type="EMBL" id="BALE01000021">
    <property type="protein sequence ID" value="GAN54487.1"/>
    <property type="molecule type" value="Genomic_DNA"/>
</dbReference>
<accession>A0A0D6MLE2</accession>
<feature type="signal peptide" evidence="1">
    <location>
        <begin position="1"/>
        <end position="27"/>
    </location>
</feature>
<dbReference type="STRING" id="1231623.Tasa_021_068"/>
<dbReference type="Proteomes" id="UP000032679">
    <property type="component" value="Unassembled WGS sequence"/>
</dbReference>
<dbReference type="OrthoDB" id="7431968at2"/>
<organism evidence="3 4">
    <name type="scientific">Tanticharoenia sakaeratensis NBRC 103193</name>
    <dbReference type="NCBI Taxonomy" id="1231623"/>
    <lineage>
        <taxon>Bacteria</taxon>
        <taxon>Pseudomonadati</taxon>
        <taxon>Pseudomonadota</taxon>
        <taxon>Alphaproteobacteria</taxon>
        <taxon>Acetobacterales</taxon>
        <taxon>Acetobacteraceae</taxon>
        <taxon>Tanticharoenia</taxon>
    </lineage>
</organism>
<dbReference type="PANTHER" id="PTHR31528">
    <property type="entry name" value="4-AMINO-5-HYDROXYMETHYL-2-METHYLPYRIMIDINE PHOSPHATE SYNTHASE THI11-RELATED"/>
    <property type="match status" value="1"/>
</dbReference>
<dbReference type="SUPFAM" id="SSF53850">
    <property type="entry name" value="Periplasmic binding protein-like II"/>
    <property type="match status" value="1"/>
</dbReference>
<evidence type="ECO:0000256" key="1">
    <source>
        <dbReference type="SAM" id="SignalP"/>
    </source>
</evidence>
<protein>
    <submittedName>
        <fullName evidence="3">ABC transporter substrate-binding protein</fullName>
    </submittedName>
</protein>
<dbReference type="RefSeq" id="WP_048849021.1">
    <property type="nucleotide sequence ID" value="NZ_BALE01000021.1"/>
</dbReference>
<dbReference type="PROSITE" id="PS51257">
    <property type="entry name" value="PROKAR_LIPOPROTEIN"/>
    <property type="match status" value="1"/>
</dbReference>
<proteinExistence type="predicted"/>
<keyword evidence="1" id="KW-0732">Signal</keyword>
<dbReference type="InterPro" id="IPR027939">
    <property type="entry name" value="NMT1/THI5"/>
</dbReference>
<dbReference type="GO" id="GO:0009228">
    <property type="term" value="P:thiamine biosynthetic process"/>
    <property type="evidence" value="ECO:0007669"/>
    <property type="project" value="InterPro"/>
</dbReference>
<reference evidence="3 4" key="1">
    <citation type="submission" date="2012-10" db="EMBL/GenBank/DDBJ databases">
        <title>Genome sequencing of Tanticharoenia sakaeratensis NBRC 103193.</title>
        <authorList>
            <person name="Azuma Y."/>
            <person name="Hadano H."/>
            <person name="Hirakawa H."/>
            <person name="Matsushita K."/>
        </authorList>
    </citation>
    <scope>NUCLEOTIDE SEQUENCE [LARGE SCALE GENOMIC DNA]</scope>
    <source>
        <strain evidence="3 4">NBRC 103193</strain>
    </source>
</reference>
<feature type="domain" description="SsuA/THI5-like" evidence="2">
    <location>
        <begin position="40"/>
        <end position="254"/>
    </location>
</feature>
<evidence type="ECO:0000313" key="3">
    <source>
        <dbReference type="EMBL" id="GAN54487.1"/>
    </source>
</evidence>
<evidence type="ECO:0000313" key="4">
    <source>
        <dbReference type="Proteomes" id="UP000032679"/>
    </source>
</evidence>
<dbReference type="PANTHER" id="PTHR31528:SF3">
    <property type="entry name" value="THIAMINE BIOSYNTHESIS PROTEIN HI_0357-RELATED"/>
    <property type="match status" value="1"/>
</dbReference>
<comment type="caution">
    <text evidence="3">The sequence shown here is derived from an EMBL/GenBank/DDBJ whole genome shotgun (WGS) entry which is preliminary data.</text>
</comment>
<dbReference type="AlphaFoldDB" id="A0A0D6MLE2"/>
<feature type="chain" id="PRO_5002307944" evidence="1">
    <location>
        <begin position="28"/>
        <end position="324"/>
    </location>
</feature>
<sequence length="324" mass="35708">MKGRLPVRSTGLLAGLLIACLALPARAQDHVTVVLDWFVNPDHAALIVADEIGAFRKRGIDLDLIAPADPDTPVRIVAAGDADFAIGYQISLYHQVERGLPIVRVASLIDGPVMTLETLTGHGHDIASIADLRGRRIGLQVRSSDEMKAILQRMLSTAGLSLTDVRLTDVGAMLETALLTNEDDAQLMLRNFETPSLEAQHVQPRGFNIEDYGVPPFDNLIVVTRRGRERTDLTRRFVAALSEGAAYVSAHPDESWQLLLRHHPDLDDTLNRRAYALTLPALARHPARLDEARYRNFEKFLQDAGVVHDLPPLDHYAIGLDQAP</sequence>
<gene>
    <name evidence="3" type="ORF">Tasa_021_068</name>
</gene>
<name>A0A0D6MLE2_9PROT</name>
<dbReference type="InterPro" id="IPR015168">
    <property type="entry name" value="SsuA/THI5"/>
</dbReference>
<evidence type="ECO:0000259" key="2">
    <source>
        <dbReference type="Pfam" id="PF09084"/>
    </source>
</evidence>
<keyword evidence="4" id="KW-1185">Reference proteome</keyword>
<dbReference type="Gene3D" id="3.40.190.10">
    <property type="entry name" value="Periplasmic binding protein-like II"/>
    <property type="match status" value="2"/>
</dbReference>
<dbReference type="Pfam" id="PF09084">
    <property type="entry name" value="NMT1"/>
    <property type="match status" value="1"/>
</dbReference>